<accession>A0A1C0U7H3</accession>
<dbReference type="Pfam" id="PF18807">
    <property type="entry name" value="TTc_toxin_rep"/>
    <property type="match status" value="1"/>
</dbReference>
<evidence type="ECO:0000313" key="1">
    <source>
        <dbReference type="EMBL" id="OCQ53835.1"/>
    </source>
</evidence>
<keyword evidence="2" id="KW-1185">Reference proteome</keyword>
<dbReference type="InterPro" id="IPR022385">
    <property type="entry name" value="Rhs_assc_core"/>
</dbReference>
<dbReference type="InterPro" id="IPR006530">
    <property type="entry name" value="YD"/>
</dbReference>
<dbReference type="InterPro" id="IPR050708">
    <property type="entry name" value="T6SS_VgrG/RHS"/>
</dbReference>
<dbReference type="NCBIfam" id="TIGR03696">
    <property type="entry name" value="Rhs_assc_core"/>
    <property type="match status" value="1"/>
</dbReference>
<dbReference type="PANTHER" id="PTHR32305:SF15">
    <property type="entry name" value="PROTEIN RHSA-RELATED"/>
    <property type="match status" value="1"/>
</dbReference>
<reference evidence="1 2" key="1">
    <citation type="submission" date="2015-12" db="EMBL/GenBank/DDBJ databases">
        <title>Genome comparisons provide insights into the role of secondary metabolites in the pathogenic phase of the Photorhabdus life cycle.</title>
        <authorList>
            <person name="Tobias N.J."/>
            <person name="Mishra B."/>
            <person name="Gupta D.K."/>
            <person name="Thines M."/>
            <person name="Stinear T.P."/>
            <person name="Bode H.B."/>
        </authorList>
    </citation>
    <scope>NUCLEOTIDE SEQUENCE [LARGE SCALE GENOMIC DNA]</scope>
    <source>
        <strain evidence="1 2">PB68.1</strain>
    </source>
</reference>
<name>A0A1C0U7H3_9GAMM</name>
<sequence>MSNYHSAIDQKTPSINVLDNRRRNIRTLEYLRTQTDENSNELITLYEFNIQGFQVKGTDPRKNKDQSGPNFTRIFNLAGNVLREENVDTGQTITLNDIEGRPVFTINATGVRHNHHYEGNTLPGRLLTITEQIQTEEKTIERLIWAGNTTTEKSNNLAGQCIYHYDTAGLIQLNNLSLTGAVSSQSQQLLIDSQLADWTGENQSVWQKKLSHDIHTTQNKTDATGALLTQTDAKGNIQRLTYDVAGQLKGSWLTLKGQNEQIIVKSLTYSAAGQKLREEHGNGIITEYAYEPETQRLIGITTHRLSDNKILQDLRYEYDPVGNVISISNDAEATRFWRNQKVVPKNTYAYDSLYQLISATGREMANIGQQNHRLPSPVLPSDNNSYTNYTRHYSYDHSGNLLQIRHNSSATQNSYTRGITISNRSNRGVISTLTTDPDKVDTLFDAGGHQTSLLPGQTLIWTPQGELKQVNNGTGNEWYRYGRDGIRRLKVSEQQTQNSTQQQRVTYLPGLELRITQNSATTTENLQVITVGKAGYAQARVLHWESGKPEDISNNQLRYSYDNLIGSSQLELDHEGQIISQEEYYPFGGTALWAANNQTEASYKTMRYSGKERDATGLYYYGYRYYQSWSGRWLSADPAGTVDGLNLYRMVRNNPISAFDDNGLMFSKAVIKGVTSAIAAAGGLGYEAYKHANKPSETPAIEQQSISSVGNNKIHAQHLKAAEKQQNFSLLDTVKKNFSGRGKVFSDAAEGKLPAHDSVMNERGNIAALYEFSKTGNISQLDKTSLLSNAVQDAKENIPTRFKQATKALVTVGTTTPEGVKELAETAKKTIDVMEDTAIVGSSIALAGNAAITAAKVAFPVASIPLTIAQAAWVASSVGKTVNDVNDVAKKHIEKSEITHNARTDLLTQVKQINKENRQKIIFGKNE</sequence>
<comment type="caution">
    <text evidence="1">The sequence shown here is derived from an EMBL/GenBank/DDBJ whole genome shotgun (WGS) entry which is preliminary data.</text>
</comment>
<gene>
    <name evidence="1" type="ORF">Ppb6_00852</name>
</gene>
<dbReference type="PANTHER" id="PTHR32305">
    <property type="match status" value="1"/>
</dbReference>
<organism evidence="1 2">
    <name type="scientific">Photorhabdus australis subsp. thailandensis</name>
    <dbReference type="NCBI Taxonomy" id="2805096"/>
    <lineage>
        <taxon>Bacteria</taxon>
        <taxon>Pseudomonadati</taxon>
        <taxon>Pseudomonadota</taxon>
        <taxon>Gammaproteobacteria</taxon>
        <taxon>Enterobacterales</taxon>
        <taxon>Morganellaceae</taxon>
        <taxon>Photorhabdus</taxon>
    </lineage>
</organism>
<dbReference type="EMBL" id="LOMY01000030">
    <property type="protein sequence ID" value="OCQ53835.1"/>
    <property type="molecule type" value="Genomic_DNA"/>
</dbReference>
<protein>
    <submittedName>
        <fullName evidence="1">RHS Repeat protein</fullName>
    </submittedName>
</protein>
<dbReference type="PATRIC" id="fig|286156.4.peg.973"/>
<dbReference type="NCBIfam" id="TIGR01643">
    <property type="entry name" value="YD_repeat_2x"/>
    <property type="match status" value="1"/>
</dbReference>
<proteinExistence type="predicted"/>
<dbReference type="AlphaFoldDB" id="A0A1C0U7H3"/>
<dbReference type="Proteomes" id="UP000093476">
    <property type="component" value="Unassembled WGS sequence"/>
</dbReference>
<evidence type="ECO:0000313" key="2">
    <source>
        <dbReference type="Proteomes" id="UP000093476"/>
    </source>
</evidence>
<dbReference type="Gene3D" id="2.180.10.10">
    <property type="entry name" value="RHS repeat-associated core"/>
    <property type="match status" value="1"/>
</dbReference>
<dbReference type="InterPro" id="IPR041508">
    <property type="entry name" value="TcC-like_repeat"/>
</dbReference>
<dbReference type="RefSeq" id="WP_065822246.1">
    <property type="nucleotide sequence ID" value="NZ_CAWMQZ010000030.1"/>
</dbReference>
<dbReference type="STRING" id="286156.Ppb6_00852"/>